<proteinExistence type="predicted"/>
<sequence>MDIMSFITEKALVLIPVLYIIGMMLKNTSKIPDWTIPWILLIVGIVCSVGLLGFNMEAIIQGVLVTGTTVYTNQLFKQSTVKKKEESDGD</sequence>
<keyword evidence="1" id="KW-0812">Transmembrane</keyword>
<dbReference type="Proteomes" id="UP000627166">
    <property type="component" value="Unassembled WGS sequence"/>
</dbReference>
<feature type="transmembrane region" description="Helical" evidence="1">
    <location>
        <begin position="12"/>
        <end position="29"/>
    </location>
</feature>
<accession>A0ABR8YPC4</accession>
<feature type="transmembrane region" description="Helical" evidence="1">
    <location>
        <begin position="35"/>
        <end position="54"/>
    </location>
</feature>
<protein>
    <submittedName>
        <fullName evidence="2">Phage holin family protein</fullName>
    </submittedName>
</protein>
<gene>
    <name evidence="2" type="ORF">H9637_01645</name>
</gene>
<dbReference type="RefSeq" id="WP_191738736.1">
    <property type="nucleotide sequence ID" value="NZ_JACSQB010000013.1"/>
</dbReference>
<keyword evidence="1" id="KW-0472">Membrane</keyword>
<dbReference type="Pfam" id="PF16079">
    <property type="entry name" value="Phage_holin_5_2"/>
    <property type="match status" value="1"/>
</dbReference>
<dbReference type="InterPro" id="IPR032111">
    <property type="entry name" value="Clostridium_phage_holin"/>
</dbReference>
<comment type="caution">
    <text evidence="2">The sequence shown here is derived from an EMBL/GenBank/DDBJ whole genome shotgun (WGS) entry which is preliminary data.</text>
</comment>
<reference evidence="2 3" key="1">
    <citation type="submission" date="2020-08" db="EMBL/GenBank/DDBJ databases">
        <title>A Genomic Blueprint of the Chicken Gut Microbiome.</title>
        <authorList>
            <person name="Gilroy R."/>
            <person name="Ravi A."/>
            <person name="Getino M."/>
            <person name="Pursley I."/>
            <person name="Horton D.L."/>
            <person name="Alikhan N.-F."/>
            <person name="Baker D."/>
            <person name="Gharbi K."/>
            <person name="Hall N."/>
            <person name="Watson M."/>
            <person name="Adriaenssens E.M."/>
            <person name="Foster-Nyarko E."/>
            <person name="Jarju S."/>
            <person name="Secka A."/>
            <person name="Antonio M."/>
            <person name="Oren A."/>
            <person name="Chaudhuri R."/>
            <person name="La Ragione R.M."/>
            <person name="Hildebrand F."/>
            <person name="Pallen M.J."/>
        </authorList>
    </citation>
    <scope>NUCLEOTIDE SEQUENCE [LARGE SCALE GENOMIC DNA]</scope>
    <source>
        <strain evidence="2 3">N37</strain>
    </source>
</reference>
<organism evidence="2 3">
    <name type="scientific">Clostridium faecium</name>
    <dbReference type="NCBI Taxonomy" id="2762223"/>
    <lineage>
        <taxon>Bacteria</taxon>
        <taxon>Bacillati</taxon>
        <taxon>Bacillota</taxon>
        <taxon>Clostridia</taxon>
        <taxon>Eubacteriales</taxon>
        <taxon>Clostridiaceae</taxon>
        <taxon>Clostridium</taxon>
    </lineage>
</organism>
<dbReference type="EMBL" id="JACSQB010000013">
    <property type="protein sequence ID" value="MBD8045759.1"/>
    <property type="molecule type" value="Genomic_DNA"/>
</dbReference>
<keyword evidence="1" id="KW-1133">Transmembrane helix</keyword>
<evidence type="ECO:0000313" key="3">
    <source>
        <dbReference type="Proteomes" id="UP000627166"/>
    </source>
</evidence>
<evidence type="ECO:0000256" key="1">
    <source>
        <dbReference type="SAM" id="Phobius"/>
    </source>
</evidence>
<evidence type="ECO:0000313" key="2">
    <source>
        <dbReference type="EMBL" id="MBD8045759.1"/>
    </source>
</evidence>
<keyword evidence="3" id="KW-1185">Reference proteome</keyword>
<name>A0ABR8YPC4_9CLOT</name>